<dbReference type="InterPro" id="IPR009000">
    <property type="entry name" value="Transl_B-barrel_sf"/>
</dbReference>
<dbReference type="NCBIfam" id="TIGR00484">
    <property type="entry name" value="EF-G"/>
    <property type="match status" value="1"/>
</dbReference>
<dbReference type="NCBIfam" id="NF009381">
    <property type="entry name" value="PRK12740.1-5"/>
    <property type="match status" value="1"/>
</dbReference>
<evidence type="ECO:0000313" key="8">
    <source>
        <dbReference type="Proteomes" id="UP000724672"/>
    </source>
</evidence>
<dbReference type="InterPro" id="IPR005517">
    <property type="entry name" value="Transl_elong_EFG/EF2_IV"/>
</dbReference>
<dbReference type="InterPro" id="IPR014721">
    <property type="entry name" value="Ribsml_uS5_D2-typ_fold_subgr"/>
</dbReference>
<keyword evidence="7" id="KW-0251">Elongation factor</keyword>
<dbReference type="CDD" id="cd16262">
    <property type="entry name" value="EFG_III"/>
    <property type="match status" value="1"/>
</dbReference>
<dbReference type="InterPro" id="IPR035647">
    <property type="entry name" value="EFG_III/V"/>
</dbReference>
<dbReference type="Pfam" id="PF14492">
    <property type="entry name" value="EFG_III"/>
    <property type="match status" value="1"/>
</dbReference>
<dbReference type="SUPFAM" id="SSF50447">
    <property type="entry name" value="Translation proteins"/>
    <property type="match status" value="1"/>
</dbReference>
<dbReference type="CDD" id="cd04088">
    <property type="entry name" value="EFG_mtEFG_II"/>
    <property type="match status" value="1"/>
</dbReference>
<dbReference type="SUPFAM" id="SSF54211">
    <property type="entry name" value="Ribosomal protein S5 domain 2-like"/>
    <property type="match status" value="1"/>
</dbReference>
<keyword evidence="8" id="KW-1185">Reference proteome</keyword>
<dbReference type="InterPro" id="IPR047872">
    <property type="entry name" value="EFG_IV"/>
</dbReference>
<evidence type="ECO:0000256" key="1">
    <source>
        <dbReference type="ARBA" id="ARBA00005870"/>
    </source>
</evidence>
<dbReference type="CDD" id="cd03713">
    <property type="entry name" value="EFG_mtEFG_C"/>
    <property type="match status" value="1"/>
</dbReference>
<dbReference type="InterPro" id="IPR020568">
    <property type="entry name" value="Ribosomal_Su5_D2-typ_SF"/>
</dbReference>
<dbReference type="PRINTS" id="PR00315">
    <property type="entry name" value="ELONGATNFCT"/>
</dbReference>
<dbReference type="GO" id="GO:0003924">
    <property type="term" value="F:GTPase activity"/>
    <property type="evidence" value="ECO:0007669"/>
    <property type="project" value="InterPro"/>
</dbReference>
<keyword evidence="7" id="KW-0648">Protein biosynthesis</keyword>
<dbReference type="Pfam" id="PF00679">
    <property type="entry name" value="EFG_C"/>
    <property type="match status" value="1"/>
</dbReference>
<dbReference type="SMART" id="SM00889">
    <property type="entry name" value="EFG_IV"/>
    <property type="match status" value="1"/>
</dbReference>
<dbReference type="PANTHER" id="PTHR43261:SF6">
    <property type="entry name" value="ELONGATION FACTOR G-LIKE PROTEIN"/>
    <property type="match status" value="1"/>
</dbReference>
<comment type="caution">
    <text evidence="7">The sequence shown here is derived from an EMBL/GenBank/DDBJ whole genome shotgun (WGS) entry which is preliminary data.</text>
</comment>
<dbReference type="InterPro" id="IPR035649">
    <property type="entry name" value="EFG_V"/>
</dbReference>
<dbReference type="GO" id="GO:0032790">
    <property type="term" value="P:ribosome disassembly"/>
    <property type="evidence" value="ECO:0007669"/>
    <property type="project" value="TreeGrafter"/>
</dbReference>
<organism evidence="7 8">
    <name type="scientific">Anaeromonas frigoriresistens</name>
    <dbReference type="NCBI Taxonomy" id="2683708"/>
    <lineage>
        <taxon>Bacteria</taxon>
        <taxon>Bacillati</taxon>
        <taxon>Bacillota</taxon>
        <taxon>Tissierellia</taxon>
        <taxon>Tissierellales</taxon>
        <taxon>Thermohalobacteraceae</taxon>
        <taxon>Anaeromonas</taxon>
    </lineage>
</organism>
<dbReference type="SMART" id="SM00838">
    <property type="entry name" value="EFG_C"/>
    <property type="match status" value="1"/>
</dbReference>
<dbReference type="GO" id="GO:0003746">
    <property type="term" value="F:translation elongation factor activity"/>
    <property type="evidence" value="ECO:0007669"/>
    <property type="project" value="UniProtKB-UniRule"/>
</dbReference>
<protein>
    <recommendedName>
        <fullName evidence="2 5">Elongation factor G</fullName>
    </recommendedName>
</protein>
<dbReference type="FunFam" id="3.30.70.240:FF:000001">
    <property type="entry name" value="Elongation factor G"/>
    <property type="match status" value="1"/>
</dbReference>
<sequence length="687" mass="77054">MNNYNADKIRNIAFLGHHGSGKTTLTETMLMTAGLIKRCGKVEDGNTLSDYDKEEKSRQVSIYTSLIPIEWKEHKYNILDTPGYFDFVGEVHSALRVARGAVIVVDASSGIEVGTEKAWTLTRKRDIPTILYINKMDKENINYDKLVNELREKFGKAIIPFHIPIGKEGDFKGFVNIVDMKARIYDGKTCKDAEIWPEKEVKMGNYRDMLIESVAESDDELLEKYFEGEEFTEEEIHKALRNGVIEGKLIPVLCGSSNLNVGTETLLDMMWDYLPSPKDLQKPHGINPNTEEKIERNIEPTDPFSAIIFKTIADPYIGKISLFQVRSGVIRKEDEVYNPNTDEMERIGHLFLLRGKEQIEVNELQAGDIGAVSKLNNTHTGDTLCDKNNPIKYRPIPFPEPTLFMAGKPVTKNDEEKIGPALHKLLDEDKTFSVTRNNETKELLIGGQGITQLDVIKTKLKNVFGVNIDLSDPKIAYRETIKGDCTVQGKHKKQSGGAGQYGDVIIKFESSTDEFEFKEEVFGGSVPRQYIPAVEKGLREAISKGVLAGYPVVNLRATLLDGSYHPVDSSEMAFKIAASLAFKKGLKEAKPVLLEPIMKVEITIPDEYMGDIMGDMNKRRGRILGMEPQQDGTQLVIAEAPQSEMFKYTIDLKSMTQARGSFVMEFARYEEVPSNLSEKIIANAVNA</sequence>
<dbReference type="SUPFAM" id="SSF52540">
    <property type="entry name" value="P-loop containing nucleoside triphosphate hydrolases"/>
    <property type="match status" value="1"/>
</dbReference>
<dbReference type="InterPro" id="IPR005225">
    <property type="entry name" value="Small_GTP-bd"/>
</dbReference>
<dbReference type="Pfam" id="PF00009">
    <property type="entry name" value="GTP_EFTU"/>
    <property type="match status" value="1"/>
</dbReference>
<dbReference type="Gene3D" id="3.30.70.240">
    <property type="match status" value="1"/>
</dbReference>
<dbReference type="InterPro" id="IPR009022">
    <property type="entry name" value="EFG_III"/>
</dbReference>
<dbReference type="InterPro" id="IPR000795">
    <property type="entry name" value="T_Tr_GTP-bd_dom"/>
</dbReference>
<dbReference type="SUPFAM" id="SSF54980">
    <property type="entry name" value="EF-G C-terminal domain-like"/>
    <property type="match status" value="2"/>
</dbReference>
<dbReference type="Gene3D" id="3.30.230.10">
    <property type="match status" value="1"/>
</dbReference>
<dbReference type="Pfam" id="PF22042">
    <property type="entry name" value="EF-G_D2"/>
    <property type="match status" value="1"/>
</dbReference>
<dbReference type="InterPro" id="IPR027417">
    <property type="entry name" value="P-loop_NTPase"/>
</dbReference>
<dbReference type="PROSITE" id="PS51722">
    <property type="entry name" value="G_TR_2"/>
    <property type="match status" value="1"/>
</dbReference>
<name>A0A942USZ7_9FIRM</name>
<keyword evidence="3" id="KW-0547">Nucleotide-binding</keyword>
<dbReference type="InterPro" id="IPR053905">
    <property type="entry name" value="EF-G-like_DII"/>
</dbReference>
<dbReference type="Pfam" id="PF03764">
    <property type="entry name" value="EFG_IV"/>
    <property type="match status" value="1"/>
</dbReference>
<dbReference type="NCBIfam" id="TIGR00231">
    <property type="entry name" value="small_GTP"/>
    <property type="match status" value="1"/>
</dbReference>
<keyword evidence="4" id="KW-0342">GTP-binding</keyword>
<dbReference type="InterPro" id="IPR004540">
    <property type="entry name" value="Transl_elong_EFG/EF2"/>
</dbReference>
<dbReference type="AlphaFoldDB" id="A0A942USZ7"/>
<dbReference type="Gene3D" id="2.40.30.10">
    <property type="entry name" value="Translation factors"/>
    <property type="match status" value="1"/>
</dbReference>
<evidence type="ECO:0000256" key="2">
    <source>
        <dbReference type="ARBA" id="ARBA00017872"/>
    </source>
</evidence>
<evidence type="ECO:0000256" key="5">
    <source>
        <dbReference type="NCBIfam" id="TIGR00484"/>
    </source>
</evidence>
<dbReference type="CDD" id="cd04170">
    <property type="entry name" value="EF-G_bact"/>
    <property type="match status" value="1"/>
</dbReference>
<dbReference type="NCBIfam" id="NF009891">
    <property type="entry name" value="PRK13351.1-1"/>
    <property type="match status" value="1"/>
</dbReference>
<dbReference type="FunFam" id="3.40.50.300:FF:001994">
    <property type="entry name" value="Translation elongation factor G"/>
    <property type="match status" value="1"/>
</dbReference>
<comment type="similarity">
    <text evidence="1">Belongs to the TRAFAC class translation factor GTPase superfamily. Classic translation factor GTPase family. EF-G/EF-2 subfamily.</text>
</comment>
<evidence type="ECO:0000256" key="3">
    <source>
        <dbReference type="ARBA" id="ARBA00022741"/>
    </source>
</evidence>
<dbReference type="RefSeq" id="WP_203364776.1">
    <property type="nucleotide sequence ID" value="NZ_WSFT01000004.1"/>
</dbReference>
<dbReference type="NCBIfam" id="NF009379">
    <property type="entry name" value="PRK12740.1-3"/>
    <property type="match status" value="1"/>
</dbReference>
<gene>
    <name evidence="7" type="primary">fusA</name>
    <name evidence="7" type="ORF">GOQ27_00125</name>
</gene>
<reference evidence="7" key="1">
    <citation type="submission" date="2019-12" db="EMBL/GenBank/DDBJ databases">
        <title>Clostridiaceae gen. nov. sp. nov., isolated from sediment in Xinjiang, China.</title>
        <authorList>
            <person name="Zhang R."/>
        </authorList>
    </citation>
    <scope>NUCLEOTIDE SEQUENCE</scope>
    <source>
        <strain evidence="7">D2Q-11</strain>
    </source>
</reference>
<accession>A0A942USZ7</accession>
<evidence type="ECO:0000259" key="6">
    <source>
        <dbReference type="PROSITE" id="PS51722"/>
    </source>
</evidence>
<dbReference type="Proteomes" id="UP000724672">
    <property type="component" value="Unassembled WGS sequence"/>
</dbReference>
<evidence type="ECO:0000256" key="4">
    <source>
        <dbReference type="ARBA" id="ARBA00023134"/>
    </source>
</evidence>
<dbReference type="PANTHER" id="PTHR43261">
    <property type="entry name" value="TRANSLATION ELONGATION FACTOR G-RELATED"/>
    <property type="match status" value="1"/>
</dbReference>
<feature type="domain" description="Tr-type G" evidence="6">
    <location>
        <begin position="7"/>
        <end position="278"/>
    </location>
</feature>
<dbReference type="GO" id="GO:0005525">
    <property type="term" value="F:GTP binding"/>
    <property type="evidence" value="ECO:0007669"/>
    <property type="project" value="UniProtKB-UniRule"/>
</dbReference>
<dbReference type="InterPro" id="IPR000640">
    <property type="entry name" value="EFG_V-like"/>
</dbReference>
<evidence type="ECO:0000313" key="7">
    <source>
        <dbReference type="EMBL" id="MBS4536845.1"/>
    </source>
</evidence>
<dbReference type="Gene3D" id="3.40.50.300">
    <property type="entry name" value="P-loop containing nucleotide triphosphate hydrolases"/>
    <property type="match status" value="1"/>
</dbReference>
<dbReference type="EMBL" id="WSFT01000004">
    <property type="protein sequence ID" value="MBS4536845.1"/>
    <property type="molecule type" value="Genomic_DNA"/>
</dbReference>
<dbReference type="Gene3D" id="3.30.70.870">
    <property type="entry name" value="Elongation Factor G (Translational Gtpase), domain 3"/>
    <property type="match status" value="1"/>
</dbReference>
<proteinExistence type="inferred from homology"/>
<dbReference type="CDD" id="cd01434">
    <property type="entry name" value="EFG_mtEFG1_IV"/>
    <property type="match status" value="1"/>
</dbReference>
<dbReference type="FunFam" id="3.30.230.10:FF:000003">
    <property type="entry name" value="Elongation factor G"/>
    <property type="match status" value="1"/>
</dbReference>
<dbReference type="InterPro" id="IPR041095">
    <property type="entry name" value="EFG_II"/>
</dbReference>